<dbReference type="PANTHER" id="PTHR31286">
    <property type="entry name" value="GLYCINE-RICH CELL WALL STRUCTURAL PROTEIN 1.8-LIKE"/>
    <property type="match status" value="1"/>
</dbReference>
<feature type="region of interest" description="Disordered" evidence="1">
    <location>
        <begin position="1"/>
        <end position="22"/>
    </location>
</feature>
<dbReference type="EMBL" id="JADGMS010000009">
    <property type="protein sequence ID" value="KAF9676417.1"/>
    <property type="molecule type" value="Genomic_DNA"/>
</dbReference>
<protein>
    <submittedName>
        <fullName evidence="2">Uncharacterized protein</fullName>
    </submittedName>
</protein>
<dbReference type="InterPro" id="IPR040256">
    <property type="entry name" value="At4g02000-like"/>
</dbReference>
<reference evidence="2 3" key="1">
    <citation type="submission" date="2020-10" db="EMBL/GenBank/DDBJ databases">
        <title>Plant Genome Project.</title>
        <authorList>
            <person name="Zhang R.-G."/>
        </authorList>
    </citation>
    <scope>NUCLEOTIDE SEQUENCE [LARGE SCALE GENOMIC DNA]</scope>
    <source>
        <strain evidence="2">FAFU-HL-1</strain>
        <tissue evidence="2">Leaf</tissue>
    </source>
</reference>
<keyword evidence="3" id="KW-1185">Reference proteome</keyword>
<sequence>MNHHKKPSKPHQKKLQPQGTSWADRGLSLVASKVGKPLSCDESTYTCSRLDFARVCVEIDAGMPFIHNFEIITPLSPEPLHI</sequence>
<organism evidence="2 3">
    <name type="scientific">Salix dunnii</name>
    <dbReference type="NCBI Taxonomy" id="1413687"/>
    <lineage>
        <taxon>Eukaryota</taxon>
        <taxon>Viridiplantae</taxon>
        <taxon>Streptophyta</taxon>
        <taxon>Embryophyta</taxon>
        <taxon>Tracheophyta</taxon>
        <taxon>Spermatophyta</taxon>
        <taxon>Magnoliopsida</taxon>
        <taxon>eudicotyledons</taxon>
        <taxon>Gunneridae</taxon>
        <taxon>Pentapetalae</taxon>
        <taxon>rosids</taxon>
        <taxon>fabids</taxon>
        <taxon>Malpighiales</taxon>
        <taxon>Salicaceae</taxon>
        <taxon>Saliceae</taxon>
        <taxon>Salix</taxon>
    </lineage>
</organism>
<dbReference type="AlphaFoldDB" id="A0A835MRP2"/>
<name>A0A835MRP2_9ROSI</name>
<dbReference type="OrthoDB" id="851886at2759"/>
<evidence type="ECO:0000313" key="3">
    <source>
        <dbReference type="Proteomes" id="UP000657918"/>
    </source>
</evidence>
<comment type="caution">
    <text evidence="2">The sequence shown here is derived from an EMBL/GenBank/DDBJ whole genome shotgun (WGS) entry which is preliminary data.</text>
</comment>
<gene>
    <name evidence="2" type="ORF">SADUNF_Sadunf09G0136400</name>
</gene>
<dbReference type="PANTHER" id="PTHR31286:SF99">
    <property type="entry name" value="DUF4283 DOMAIN-CONTAINING PROTEIN"/>
    <property type="match status" value="1"/>
</dbReference>
<evidence type="ECO:0000313" key="2">
    <source>
        <dbReference type="EMBL" id="KAF9676417.1"/>
    </source>
</evidence>
<accession>A0A835MRP2</accession>
<feature type="compositionally biased region" description="Basic residues" evidence="1">
    <location>
        <begin position="1"/>
        <end position="14"/>
    </location>
</feature>
<evidence type="ECO:0000256" key="1">
    <source>
        <dbReference type="SAM" id="MobiDB-lite"/>
    </source>
</evidence>
<dbReference type="Proteomes" id="UP000657918">
    <property type="component" value="Unassembled WGS sequence"/>
</dbReference>
<proteinExistence type="predicted"/>